<evidence type="ECO:0000313" key="5">
    <source>
        <dbReference type="Proteomes" id="UP000015381"/>
    </source>
</evidence>
<dbReference type="EMBL" id="AFNT02000005">
    <property type="protein sequence ID" value="ERJ07217.1"/>
    <property type="molecule type" value="Genomic_DNA"/>
</dbReference>
<dbReference type="EMBL" id="HF571520">
    <property type="protein sequence ID" value="CCQ34130.1"/>
    <property type="molecule type" value="Genomic_DNA"/>
</dbReference>
<accession>F7PQ38</accession>
<reference evidence="3 4" key="1">
    <citation type="journal article" date="2011" name="J. Bacteriol.">
        <title>Genome sequence of Halorhabdus tiamatea, the first archaeon isolated from a deep-sea anoxic brine lake.</title>
        <authorList>
            <person name="Antunes A."/>
            <person name="Alam I."/>
            <person name="Bajic V.B."/>
            <person name="Stingl U."/>
        </authorList>
    </citation>
    <scope>NUCLEOTIDE SEQUENCE [LARGE SCALE GENOMIC DNA]</scope>
    <source>
        <strain evidence="3 4">SARL4B</strain>
    </source>
</reference>
<reference evidence="2 5" key="3">
    <citation type="journal article" date="2014" name="Environ. Microbiol.">
        <title>Halorhabdus tiamatea: proteogenomics and glycosidase activity measurements identify the first cultivated euryarchaeon from a deep-sea anoxic brine lake as potential polysaccharide degrader.</title>
        <authorList>
            <person name="Werner J."/>
            <person name="Ferrer M."/>
            <person name="Michel G."/>
            <person name="Mann A.J."/>
            <person name="Huang S."/>
            <person name="Juarez S."/>
            <person name="Ciordia S."/>
            <person name="Albar J.P."/>
            <person name="Alcaide M."/>
            <person name="La Cono V."/>
            <person name="Yakimov M.M."/>
            <person name="Antunes A."/>
            <person name="Taborda M."/>
            <person name="Da Costa M.S."/>
            <person name="Amann R.I."/>
            <person name="Gloeckner F.O."/>
            <person name="Golyshina O.V."/>
            <person name="Golyshin P.N."/>
            <person name="Teeling H."/>
        </authorList>
    </citation>
    <scope>NUCLEOTIDE SEQUENCE [LARGE SCALE GENOMIC DNA]</scope>
    <source>
        <strain evidence="5">SARL4B</strain>
        <strain evidence="2">Type strain: SARL4B</strain>
    </source>
</reference>
<dbReference type="KEGG" id="hti:HTIA_2016"/>
<keyword evidence="1" id="KW-1133">Transmembrane helix</keyword>
<keyword evidence="1" id="KW-0812">Transmembrane</keyword>
<proteinExistence type="predicted"/>
<dbReference type="AlphaFoldDB" id="F7PQ38"/>
<evidence type="ECO:0000313" key="2">
    <source>
        <dbReference type="EMBL" id="CCQ34130.1"/>
    </source>
</evidence>
<dbReference type="STRING" id="1033806.HTIA_2016"/>
<feature type="transmembrane region" description="Helical" evidence="1">
    <location>
        <begin position="6"/>
        <end position="23"/>
    </location>
</feature>
<dbReference type="HOGENOM" id="CLU_2091246_0_0_2"/>
<dbReference type="Proteomes" id="UP000015381">
    <property type="component" value="Chromosome I"/>
</dbReference>
<dbReference type="GeneID" id="23799430"/>
<protein>
    <submittedName>
        <fullName evidence="3">Uncharacterized protein</fullName>
    </submittedName>
</protein>
<gene>
    <name evidence="3" type="ORF">HLRTI_000575</name>
    <name evidence="2" type="ORF">HTIA_2016</name>
</gene>
<evidence type="ECO:0000313" key="4">
    <source>
        <dbReference type="Proteomes" id="UP000003861"/>
    </source>
</evidence>
<sequence>MVTDILLAPPLAFALFVLISFTIDRVGNTIASDRADAGEAFRTAWASGEEPPESQGRPRYRLYHVGIGFTIIHVAVLLVATIPIDANGAILGVPLLAVVGLALFAIVDAGRPQPGR</sequence>
<organism evidence="3 4">
    <name type="scientific">Halorhabdus tiamatea SARL4B</name>
    <dbReference type="NCBI Taxonomy" id="1033806"/>
    <lineage>
        <taxon>Archaea</taxon>
        <taxon>Methanobacteriati</taxon>
        <taxon>Methanobacteriota</taxon>
        <taxon>Stenosarchaea group</taxon>
        <taxon>Halobacteria</taxon>
        <taxon>Halobacteriales</taxon>
        <taxon>Haloarculaceae</taxon>
        <taxon>Halorhabdus</taxon>
    </lineage>
</organism>
<dbReference type="OrthoDB" id="240094at2157"/>
<dbReference type="Proteomes" id="UP000003861">
    <property type="component" value="Unassembled WGS sequence"/>
</dbReference>
<keyword evidence="5" id="KW-1185">Reference proteome</keyword>
<evidence type="ECO:0000313" key="3">
    <source>
        <dbReference type="EMBL" id="ERJ07217.1"/>
    </source>
</evidence>
<feature type="transmembrane region" description="Helical" evidence="1">
    <location>
        <begin position="88"/>
        <end position="107"/>
    </location>
</feature>
<name>F7PQ38_9EURY</name>
<dbReference type="eggNOG" id="arCOG14979">
    <property type="taxonomic scope" value="Archaea"/>
</dbReference>
<dbReference type="RefSeq" id="WP_008528230.1">
    <property type="nucleotide sequence ID" value="NC_021921.1"/>
</dbReference>
<feature type="transmembrane region" description="Helical" evidence="1">
    <location>
        <begin position="62"/>
        <end position="82"/>
    </location>
</feature>
<evidence type="ECO:0000256" key="1">
    <source>
        <dbReference type="SAM" id="Phobius"/>
    </source>
</evidence>
<keyword evidence="1" id="KW-0472">Membrane</keyword>
<reference evidence="3 4" key="2">
    <citation type="journal article" date="2013" name="PLoS ONE">
        <title>INDIGO - INtegrated Data Warehouse of MIcrobial GenOmes with Examples from the Red Sea Extremophiles.</title>
        <authorList>
            <person name="Alam I."/>
            <person name="Antunes A."/>
            <person name="Kamau A.A."/>
            <person name="Ba Alawi W."/>
            <person name="Kalkatawi M."/>
            <person name="Stingl U."/>
            <person name="Bajic V.B."/>
        </authorList>
    </citation>
    <scope>NUCLEOTIDE SEQUENCE [LARGE SCALE GENOMIC DNA]</scope>
    <source>
        <strain evidence="3 4">SARL4B</strain>
    </source>
</reference>